<evidence type="ECO:0000256" key="2">
    <source>
        <dbReference type="ARBA" id="ARBA00022857"/>
    </source>
</evidence>
<protein>
    <recommendedName>
        <fullName evidence="3">NmrA-like domain-containing protein</fullName>
    </recommendedName>
</protein>
<dbReference type="Pfam" id="PF05368">
    <property type="entry name" value="NmrA"/>
    <property type="match status" value="1"/>
</dbReference>
<keyword evidence="2" id="KW-0521">NADP</keyword>
<dbReference type="InterPro" id="IPR036291">
    <property type="entry name" value="NAD(P)-bd_dom_sf"/>
</dbReference>
<evidence type="ECO:0000313" key="4">
    <source>
        <dbReference type="EMBL" id="OOF95612.1"/>
    </source>
</evidence>
<sequence>MSAVLITGATGKQGGALIRSLVKRQAPFQILAVTRNPTSASAQRLTKLSSSITLVQGDLDSPAAIFENARRVTKTPIWGVYSVQAAIGNSSGEESQGKALIDESLKQDVKFFVYSSVDRGGEERSFDTPTKIPHFVKKHHIEHHLVERTKGTTMEWTILRPTAFYENLTADFFGKVFATCFDMALKGSPLQMVAASDIGYFGADAFLHPEQYRGRGVSLAGDELTHTQMAKIFQQQTGQPLPKTFRPVCSLFMAAMKDMGYMFKWFHDEGYRADIESLRVKHPDLMNFETWLAKESDFRRR</sequence>
<dbReference type="InterPro" id="IPR008030">
    <property type="entry name" value="NmrA-like"/>
</dbReference>
<keyword evidence="5" id="KW-1185">Reference proteome</keyword>
<dbReference type="EMBL" id="KV907500">
    <property type="protein sequence ID" value="OOF95612.1"/>
    <property type="molecule type" value="Genomic_DNA"/>
</dbReference>
<evidence type="ECO:0000256" key="1">
    <source>
        <dbReference type="ARBA" id="ARBA00006328"/>
    </source>
</evidence>
<dbReference type="OrthoDB" id="9997102at2759"/>
<dbReference type="Proteomes" id="UP000188318">
    <property type="component" value="Unassembled WGS sequence"/>
</dbReference>
<feature type="domain" description="NmrA-like" evidence="3">
    <location>
        <begin position="2"/>
        <end position="279"/>
    </location>
</feature>
<accession>A0A1R3RMA0</accession>
<dbReference type="OMA" id="FMAMMKD"/>
<dbReference type="Gene3D" id="3.90.25.10">
    <property type="entry name" value="UDP-galactose 4-epimerase, domain 1"/>
    <property type="match status" value="1"/>
</dbReference>
<name>A0A1R3RMA0_ASPC5</name>
<evidence type="ECO:0000259" key="3">
    <source>
        <dbReference type="Pfam" id="PF05368"/>
    </source>
</evidence>
<reference evidence="5" key="1">
    <citation type="journal article" date="2017" name="Genome Biol.">
        <title>Comparative genomics reveals high biological diversity and specific adaptations in the industrially and medically important fungal genus Aspergillus.</title>
        <authorList>
            <person name="de Vries R.P."/>
            <person name="Riley R."/>
            <person name="Wiebenga A."/>
            <person name="Aguilar-Osorio G."/>
            <person name="Amillis S."/>
            <person name="Uchima C.A."/>
            <person name="Anderluh G."/>
            <person name="Asadollahi M."/>
            <person name="Askin M."/>
            <person name="Barry K."/>
            <person name="Battaglia E."/>
            <person name="Bayram O."/>
            <person name="Benocci T."/>
            <person name="Braus-Stromeyer S.A."/>
            <person name="Caldana C."/>
            <person name="Canovas D."/>
            <person name="Cerqueira G.C."/>
            <person name="Chen F."/>
            <person name="Chen W."/>
            <person name="Choi C."/>
            <person name="Clum A."/>
            <person name="Dos Santos R.A."/>
            <person name="Damasio A.R."/>
            <person name="Diallinas G."/>
            <person name="Emri T."/>
            <person name="Fekete E."/>
            <person name="Flipphi M."/>
            <person name="Freyberg S."/>
            <person name="Gallo A."/>
            <person name="Gournas C."/>
            <person name="Habgood R."/>
            <person name="Hainaut M."/>
            <person name="Harispe M.L."/>
            <person name="Henrissat B."/>
            <person name="Hilden K.S."/>
            <person name="Hope R."/>
            <person name="Hossain A."/>
            <person name="Karabika E."/>
            <person name="Karaffa L."/>
            <person name="Karanyi Z."/>
            <person name="Krasevec N."/>
            <person name="Kuo A."/>
            <person name="Kusch H."/>
            <person name="LaButti K."/>
            <person name="Lagendijk E.L."/>
            <person name="Lapidus A."/>
            <person name="Levasseur A."/>
            <person name="Lindquist E."/>
            <person name="Lipzen A."/>
            <person name="Logrieco A.F."/>
            <person name="MacCabe A."/>
            <person name="Maekelae M.R."/>
            <person name="Malavazi I."/>
            <person name="Melin P."/>
            <person name="Meyer V."/>
            <person name="Mielnichuk N."/>
            <person name="Miskei M."/>
            <person name="Molnar A.P."/>
            <person name="Mule G."/>
            <person name="Ngan C.Y."/>
            <person name="Orejas M."/>
            <person name="Orosz E."/>
            <person name="Ouedraogo J.P."/>
            <person name="Overkamp K.M."/>
            <person name="Park H.-S."/>
            <person name="Perrone G."/>
            <person name="Piumi F."/>
            <person name="Punt P.J."/>
            <person name="Ram A.F."/>
            <person name="Ramon A."/>
            <person name="Rauscher S."/>
            <person name="Record E."/>
            <person name="Riano-Pachon D.M."/>
            <person name="Robert V."/>
            <person name="Roehrig J."/>
            <person name="Ruller R."/>
            <person name="Salamov A."/>
            <person name="Salih N.S."/>
            <person name="Samson R.A."/>
            <person name="Sandor E."/>
            <person name="Sanguinetti M."/>
            <person name="Schuetze T."/>
            <person name="Sepcic K."/>
            <person name="Shelest E."/>
            <person name="Sherlock G."/>
            <person name="Sophianopoulou V."/>
            <person name="Squina F.M."/>
            <person name="Sun H."/>
            <person name="Susca A."/>
            <person name="Todd R.B."/>
            <person name="Tsang A."/>
            <person name="Unkles S.E."/>
            <person name="van de Wiele N."/>
            <person name="van Rossen-Uffink D."/>
            <person name="Oliveira J.V."/>
            <person name="Vesth T.C."/>
            <person name="Visser J."/>
            <person name="Yu J.-H."/>
            <person name="Zhou M."/>
            <person name="Andersen M.R."/>
            <person name="Archer D.B."/>
            <person name="Baker S.E."/>
            <person name="Benoit I."/>
            <person name="Brakhage A.A."/>
            <person name="Braus G.H."/>
            <person name="Fischer R."/>
            <person name="Frisvad J.C."/>
            <person name="Goldman G.H."/>
            <person name="Houbraken J."/>
            <person name="Oakley B."/>
            <person name="Pocsi I."/>
            <person name="Scazzocchio C."/>
            <person name="Seiboth B."/>
            <person name="vanKuyk P.A."/>
            <person name="Wortman J."/>
            <person name="Dyer P.S."/>
            <person name="Grigoriev I.V."/>
        </authorList>
    </citation>
    <scope>NUCLEOTIDE SEQUENCE [LARGE SCALE GENOMIC DNA]</scope>
    <source>
        <strain evidence="5">ITEM 5010</strain>
    </source>
</reference>
<comment type="similarity">
    <text evidence="1">Belongs to the NmrA-type oxidoreductase family.</text>
</comment>
<dbReference type="Gene3D" id="3.40.50.720">
    <property type="entry name" value="NAD(P)-binding Rossmann-like Domain"/>
    <property type="match status" value="1"/>
</dbReference>
<gene>
    <name evidence="4" type="ORF">ASPCADRAFT_6134</name>
</gene>
<dbReference type="PANTHER" id="PTHR42748:SF7">
    <property type="entry name" value="NMRA LIKE REDOX SENSOR 1-RELATED"/>
    <property type="match status" value="1"/>
</dbReference>
<dbReference type="STRING" id="602072.A0A1R3RMA0"/>
<proteinExistence type="inferred from homology"/>
<organism evidence="4 5">
    <name type="scientific">Aspergillus carbonarius (strain ITEM 5010)</name>
    <dbReference type="NCBI Taxonomy" id="602072"/>
    <lineage>
        <taxon>Eukaryota</taxon>
        <taxon>Fungi</taxon>
        <taxon>Dikarya</taxon>
        <taxon>Ascomycota</taxon>
        <taxon>Pezizomycotina</taxon>
        <taxon>Eurotiomycetes</taxon>
        <taxon>Eurotiomycetidae</taxon>
        <taxon>Eurotiales</taxon>
        <taxon>Aspergillaceae</taxon>
        <taxon>Aspergillus</taxon>
        <taxon>Aspergillus subgen. Circumdati</taxon>
    </lineage>
</organism>
<dbReference type="AlphaFoldDB" id="A0A1R3RMA0"/>
<evidence type="ECO:0000313" key="5">
    <source>
        <dbReference type="Proteomes" id="UP000188318"/>
    </source>
</evidence>
<dbReference type="GO" id="GO:0005634">
    <property type="term" value="C:nucleus"/>
    <property type="evidence" value="ECO:0007669"/>
    <property type="project" value="TreeGrafter"/>
</dbReference>
<dbReference type="VEuPathDB" id="FungiDB:ASPCADRAFT_6134"/>
<dbReference type="InterPro" id="IPR051164">
    <property type="entry name" value="NmrA-like_oxidored"/>
</dbReference>
<dbReference type="PANTHER" id="PTHR42748">
    <property type="entry name" value="NITROGEN METABOLITE REPRESSION PROTEIN NMRA FAMILY MEMBER"/>
    <property type="match status" value="1"/>
</dbReference>
<dbReference type="SUPFAM" id="SSF51735">
    <property type="entry name" value="NAD(P)-binding Rossmann-fold domains"/>
    <property type="match status" value="1"/>
</dbReference>